<comment type="caution">
    <text evidence="1">The sequence shown here is derived from an EMBL/GenBank/DDBJ whole genome shotgun (WGS) entry which is preliminary data.</text>
</comment>
<evidence type="ECO:0000313" key="1">
    <source>
        <dbReference type="EMBL" id="KAI7992344.1"/>
    </source>
</evidence>
<organism evidence="1 2">
    <name type="scientific">Camellia lanceoleosa</name>
    <dbReference type="NCBI Taxonomy" id="1840588"/>
    <lineage>
        <taxon>Eukaryota</taxon>
        <taxon>Viridiplantae</taxon>
        <taxon>Streptophyta</taxon>
        <taxon>Embryophyta</taxon>
        <taxon>Tracheophyta</taxon>
        <taxon>Spermatophyta</taxon>
        <taxon>Magnoliopsida</taxon>
        <taxon>eudicotyledons</taxon>
        <taxon>Gunneridae</taxon>
        <taxon>Pentapetalae</taxon>
        <taxon>asterids</taxon>
        <taxon>Ericales</taxon>
        <taxon>Theaceae</taxon>
        <taxon>Camellia</taxon>
    </lineage>
</organism>
<evidence type="ECO:0000313" key="2">
    <source>
        <dbReference type="Proteomes" id="UP001060215"/>
    </source>
</evidence>
<sequence>MVAASHLPAKDEAVPAISLPLPGTGVLNCHSATELKLEENEESPKDMCVLYHSLSSQNIKGETPMDPKPSIKHTIHDGQRSNLHTFNKCKTNKTLEPQPYHG</sequence>
<accession>A0ACC0FVB3</accession>
<reference evidence="1 2" key="1">
    <citation type="journal article" date="2022" name="Plant J.">
        <title>Chromosome-level genome of Camellia lanceoleosa provides a valuable resource for understanding genome evolution and self-incompatibility.</title>
        <authorList>
            <person name="Gong W."/>
            <person name="Xiao S."/>
            <person name="Wang L."/>
            <person name="Liao Z."/>
            <person name="Chang Y."/>
            <person name="Mo W."/>
            <person name="Hu G."/>
            <person name="Li W."/>
            <person name="Zhao G."/>
            <person name="Zhu H."/>
            <person name="Hu X."/>
            <person name="Ji K."/>
            <person name="Xiang X."/>
            <person name="Song Q."/>
            <person name="Yuan D."/>
            <person name="Jin S."/>
            <person name="Zhang L."/>
        </authorList>
    </citation>
    <scope>NUCLEOTIDE SEQUENCE [LARGE SCALE GENOMIC DNA]</scope>
    <source>
        <strain evidence="1">SQ_2022a</strain>
    </source>
</reference>
<name>A0ACC0FVB3_9ERIC</name>
<gene>
    <name evidence="1" type="ORF">LOK49_LG12G02305</name>
</gene>
<protein>
    <submittedName>
        <fullName evidence="1">Uncharacterized protein</fullName>
    </submittedName>
</protein>
<keyword evidence="2" id="KW-1185">Reference proteome</keyword>
<dbReference type="EMBL" id="CM045770">
    <property type="protein sequence ID" value="KAI7992344.1"/>
    <property type="molecule type" value="Genomic_DNA"/>
</dbReference>
<dbReference type="Proteomes" id="UP001060215">
    <property type="component" value="Chromosome 13"/>
</dbReference>
<proteinExistence type="predicted"/>